<dbReference type="PANTHER" id="PTHR35400">
    <property type="entry name" value="SLR1083 PROTEIN"/>
    <property type="match status" value="1"/>
</dbReference>
<dbReference type="SUPFAM" id="SSF52980">
    <property type="entry name" value="Restriction endonuclease-like"/>
    <property type="match status" value="1"/>
</dbReference>
<keyword evidence="3" id="KW-1185">Reference proteome</keyword>
<dbReference type="InterPro" id="IPR012296">
    <property type="entry name" value="Nuclease_put_TT1808"/>
</dbReference>
<feature type="domain" description="Putative restriction endonuclease" evidence="1">
    <location>
        <begin position="19"/>
        <end position="187"/>
    </location>
</feature>
<proteinExistence type="predicted"/>
<accession>A0ABS1CD82</accession>
<comment type="caution">
    <text evidence="2">The sequence shown here is derived from an EMBL/GenBank/DDBJ whole genome shotgun (WGS) entry which is preliminary data.</text>
</comment>
<dbReference type="Proteomes" id="UP000748752">
    <property type="component" value="Unassembled WGS sequence"/>
</dbReference>
<evidence type="ECO:0000313" key="3">
    <source>
        <dbReference type="Proteomes" id="UP000748752"/>
    </source>
</evidence>
<dbReference type="InterPro" id="IPR008538">
    <property type="entry name" value="Uma2"/>
</dbReference>
<protein>
    <recommendedName>
        <fullName evidence="1">Putative restriction endonuclease domain-containing protein</fullName>
    </recommendedName>
</protein>
<organism evidence="2 3">
    <name type="scientific">Thiohalocapsa halophila</name>
    <dbReference type="NCBI Taxonomy" id="69359"/>
    <lineage>
        <taxon>Bacteria</taxon>
        <taxon>Pseudomonadati</taxon>
        <taxon>Pseudomonadota</taxon>
        <taxon>Gammaproteobacteria</taxon>
        <taxon>Chromatiales</taxon>
        <taxon>Chromatiaceae</taxon>
        <taxon>Thiohalocapsa</taxon>
    </lineage>
</organism>
<sequence length="191" mass="21098">MAATAQDLMLPHRHRYTVDDYHRMADTGILSPDARVELIDGQVMEMPPIRPPHASMVTELQNRLIRTAGDSAVVRVQNPVRLGPHDEPEPDLAVVTPPATQYRTRHPGPADILLLIEVADSSLPLDRDVKLRRYAACGITEAWLVDANAGTVLRCREQGAEGYRHCDAIQGQCSVPIPGLSGCELDLRHLY</sequence>
<dbReference type="EMBL" id="NRRV01000006">
    <property type="protein sequence ID" value="MBK1629856.1"/>
    <property type="molecule type" value="Genomic_DNA"/>
</dbReference>
<gene>
    <name evidence="2" type="ORF">CKO31_03685</name>
</gene>
<reference evidence="2 3" key="1">
    <citation type="journal article" date="2020" name="Microorganisms">
        <title>Osmotic Adaptation and Compatible Solute Biosynthesis of Phototrophic Bacteria as Revealed from Genome Analyses.</title>
        <authorList>
            <person name="Imhoff J.F."/>
            <person name="Rahn T."/>
            <person name="Kunzel S."/>
            <person name="Keller A."/>
            <person name="Neulinger S.C."/>
        </authorList>
    </citation>
    <scope>NUCLEOTIDE SEQUENCE [LARGE SCALE GENOMIC DNA]</scope>
    <source>
        <strain evidence="2 3">DSM 6210</strain>
    </source>
</reference>
<dbReference type="CDD" id="cd06260">
    <property type="entry name" value="DUF820-like"/>
    <property type="match status" value="1"/>
</dbReference>
<evidence type="ECO:0000259" key="1">
    <source>
        <dbReference type="Pfam" id="PF05685"/>
    </source>
</evidence>
<dbReference type="Gene3D" id="3.90.1570.10">
    <property type="entry name" value="tt1808, chain A"/>
    <property type="match status" value="1"/>
</dbReference>
<dbReference type="RefSeq" id="WP_200234192.1">
    <property type="nucleotide sequence ID" value="NZ_NRRV01000006.1"/>
</dbReference>
<dbReference type="InterPro" id="IPR011335">
    <property type="entry name" value="Restrct_endonuc-II-like"/>
</dbReference>
<dbReference type="PANTHER" id="PTHR35400:SF1">
    <property type="entry name" value="SLR1083 PROTEIN"/>
    <property type="match status" value="1"/>
</dbReference>
<evidence type="ECO:0000313" key="2">
    <source>
        <dbReference type="EMBL" id="MBK1629856.1"/>
    </source>
</evidence>
<name>A0ABS1CD82_9GAMM</name>
<dbReference type="Pfam" id="PF05685">
    <property type="entry name" value="Uma2"/>
    <property type="match status" value="1"/>
</dbReference>